<dbReference type="GO" id="GO:0008284">
    <property type="term" value="P:positive regulation of cell population proliferation"/>
    <property type="evidence" value="ECO:0007669"/>
    <property type="project" value="UniProtKB-ARBA"/>
</dbReference>
<evidence type="ECO:0000256" key="8">
    <source>
        <dbReference type="ARBA" id="ARBA00022490"/>
    </source>
</evidence>
<evidence type="ECO:0000256" key="11">
    <source>
        <dbReference type="ARBA" id="ARBA00022741"/>
    </source>
</evidence>
<feature type="binding site" evidence="23">
    <location>
        <position position="420"/>
    </location>
    <ligand>
        <name>ATP</name>
        <dbReference type="ChEBI" id="CHEBI:30616"/>
    </ligand>
</feature>
<dbReference type="GO" id="GO:0005524">
    <property type="term" value="F:ATP binding"/>
    <property type="evidence" value="ECO:0007669"/>
    <property type="project" value="UniProtKB-UniRule"/>
</dbReference>
<dbReference type="InterPro" id="IPR000719">
    <property type="entry name" value="Prot_kinase_dom"/>
</dbReference>
<evidence type="ECO:0000256" key="9">
    <source>
        <dbReference type="ARBA" id="ARBA00022553"/>
    </source>
</evidence>
<evidence type="ECO:0000256" key="20">
    <source>
        <dbReference type="ARBA" id="ARBA00042078"/>
    </source>
</evidence>
<evidence type="ECO:0000256" key="23">
    <source>
        <dbReference type="PROSITE-ProRule" id="PRU10141"/>
    </source>
</evidence>
<keyword evidence="14" id="KW-0965">Cell junction</keyword>
<evidence type="ECO:0000256" key="19">
    <source>
        <dbReference type="ARBA" id="ARBA00039644"/>
    </source>
</evidence>
<dbReference type="Pfam" id="PF07714">
    <property type="entry name" value="PK_Tyr_Ser-Thr"/>
    <property type="match status" value="1"/>
</dbReference>
<evidence type="ECO:0000256" key="2">
    <source>
        <dbReference type="ARBA" id="ARBA00004246"/>
    </source>
</evidence>
<keyword evidence="16" id="KW-0829">Tyrosine-protein kinase</keyword>
<dbReference type="GO" id="GO:0005886">
    <property type="term" value="C:plasma membrane"/>
    <property type="evidence" value="ECO:0007669"/>
    <property type="project" value="UniProtKB-SubCell"/>
</dbReference>
<dbReference type="FunFam" id="1.10.510.10:FF:000039">
    <property type="entry name" value="Focal adhesion kinase, isoform D"/>
    <property type="match status" value="1"/>
</dbReference>
<keyword evidence="17" id="KW-0206">Cytoskeleton</keyword>
<accession>A0A8C4MX63</accession>
<dbReference type="PROSITE" id="PS00109">
    <property type="entry name" value="PROTEIN_KINASE_TYR"/>
    <property type="match status" value="1"/>
</dbReference>
<dbReference type="FunFam" id="1.20.80.10:FF:000004">
    <property type="entry name" value="Protein-tyrosine kinase 2-beta isoform 1"/>
    <property type="match status" value="1"/>
</dbReference>
<dbReference type="PANTHER" id="PTHR46221:SF12">
    <property type="entry name" value="NON-SPECIFIC PROTEIN-TYROSINE KINASE"/>
    <property type="match status" value="1"/>
</dbReference>
<evidence type="ECO:0000256" key="10">
    <source>
        <dbReference type="ARBA" id="ARBA00022679"/>
    </source>
</evidence>
<evidence type="ECO:0000259" key="26">
    <source>
        <dbReference type="PROSITE" id="PS50057"/>
    </source>
</evidence>
<evidence type="ECO:0000259" key="25">
    <source>
        <dbReference type="PROSITE" id="PS50011"/>
    </source>
</evidence>
<feature type="compositionally biased region" description="Basic and acidic residues" evidence="24">
    <location>
        <begin position="651"/>
        <end position="663"/>
    </location>
</feature>
<dbReference type="PRINTS" id="PR00109">
    <property type="entry name" value="TYRKINASE"/>
</dbReference>
<keyword evidence="13 23" id="KW-0067">ATP-binding</keyword>
<reference evidence="27" key="1">
    <citation type="submission" date="2023-03" db="UniProtKB">
        <authorList>
            <consortium name="Ensembl"/>
        </authorList>
    </citation>
    <scope>IDENTIFICATION</scope>
</reference>
<feature type="region of interest" description="Disordered" evidence="24">
    <location>
        <begin position="809"/>
        <end position="890"/>
    </location>
</feature>
<dbReference type="EC" id="2.7.10.2" evidence="5"/>
<dbReference type="Ensembl" id="ENSEAST00005034995.1">
    <property type="protein sequence ID" value="ENSEASP00005032136.1"/>
    <property type="gene ID" value="ENSEASG00005021317.1"/>
</dbReference>
<feature type="compositionally biased region" description="Polar residues" evidence="24">
    <location>
        <begin position="11"/>
        <end position="22"/>
    </location>
</feature>
<evidence type="ECO:0000256" key="16">
    <source>
        <dbReference type="ARBA" id="ARBA00023137"/>
    </source>
</evidence>
<dbReference type="InterPro" id="IPR036137">
    <property type="entry name" value="Focal_adhe_kin_target_dom_sf"/>
</dbReference>
<dbReference type="SUPFAM" id="SSF50729">
    <property type="entry name" value="PH domain-like"/>
    <property type="match status" value="1"/>
</dbReference>
<evidence type="ECO:0000256" key="3">
    <source>
        <dbReference type="ARBA" id="ARBA00004413"/>
    </source>
</evidence>
<dbReference type="CDD" id="cd05056">
    <property type="entry name" value="PTKc_FAK"/>
    <property type="match status" value="1"/>
</dbReference>
<evidence type="ECO:0000256" key="17">
    <source>
        <dbReference type="ARBA" id="ARBA00023212"/>
    </source>
</evidence>
<proteinExistence type="predicted"/>
<dbReference type="InterPro" id="IPR019749">
    <property type="entry name" value="Band_41_domain"/>
</dbReference>
<dbReference type="PROSITE" id="PS50057">
    <property type="entry name" value="FERM_3"/>
    <property type="match status" value="1"/>
</dbReference>
<evidence type="ECO:0000256" key="21">
    <source>
        <dbReference type="ARBA" id="ARBA00043012"/>
    </source>
</evidence>
<dbReference type="SUPFAM" id="SSF68993">
    <property type="entry name" value="FAT domain of focal adhesion kinase"/>
    <property type="match status" value="1"/>
</dbReference>
<dbReference type="GO" id="GO:0051239">
    <property type="term" value="P:regulation of multicellular organismal process"/>
    <property type="evidence" value="ECO:0007669"/>
    <property type="project" value="UniProtKB-ARBA"/>
</dbReference>
<keyword evidence="9" id="KW-0597">Phosphoprotein</keyword>
<feature type="domain" description="FERM" evidence="26">
    <location>
        <begin position="36"/>
        <end position="356"/>
    </location>
</feature>
<evidence type="ECO:0000256" key="6">
    <source>
        <dbReference type="ARBA" id="ARBA00022473"/>
    </source>
</evidence>
<dbReference type="InterPro" id="IPR014352">
    <property type="entry name" value="FERM/acyl-CoA-bd_prot_sf"/>
</dbReference>
<dbReference type="SMART" id="SM00219">
    <property type="entry name" value="TyrKc"/>
    <property type="match status" value="1"/>
</dbReference>
<dbReference type="InterPro" id="IPR017441">
    <property type="entry name" value="Protein_kinase_ATP_BS"/>
</dbReference>
<dbReference type="InterPro" id="IPR001245">
    <property type="entry name" value="Ser-Thr/Tyr_kinase_cat_dom"/>
</dbReference>
<dbReference type="Gene3D" id="2.30.29.30">
    <property type="entry name" value="Pleckstrin-homology domain (PH domain)/Phosphotyrosine-binding domain (PTB)"/>
    <property type="match status" value="1"/>
</dbReference>
<evidence type="ECO:0000256" key="18">
    <source>
        <dbReference type="ARBA" id="ARBA00023273"/>
    </source>
</evidence>
<evidence type="ECO:0000256" key="22">
    <source>
        <dbReference type="ARBA" id="ARBA00051245"/>
    </source>
</evidence>
<dbReference type="SUPFAM" id="SSF56112">
    <property type="entry name" value="Protein kinase-like (PK-like)"/>
    <property type="match status" value="1"/>
</dbReference>
<protein>
    <recommendedName>
        <fullName evidence="19">Focal adhesion kinase 1</fullName>
        <ecNumber evidence="5">2.7.10.2</ecNumber>
    </recommendedName>
    <alternativeName>
        <fullName evidence="20">Protein-tyrosine kinase 2</fullName>
    </alternativeName>
    <alternativeName>
        <fullName evidence="21">pp125FAK</fullName>
    </alternativeName>
</protein>
<keyword evidence="11 23" id="KW-0547">Nucleotide-binding</keyword>
<dbReference type="InterPro" id="IPR011009">
    <property type="entry name" value="Kinase-like_dom_sf"/>
</dbReference>
<gene>
    <name evidence="27" type="primary">PTK2</name>
</gene>
<dbReference type="InterPro" id="IPR035963">
    <property type="entry name" value="FERM_2"/>
</dbReference>
<dbReference type="Gene3D" id="1.20.80.10">
    <property type="match status" value="1"/>
</dbReference>
<dbReference type="InterPro" id="IPR005189">
    <property type="entry name" value="Focal_adhesion_kin_target_dom"/>
</dbReference>
<evidence type="ECO:0000256" key="24">
    <source>
        <dbReference type="SAM" id="MobiDB-lite"/>
    </source>
</evidence>
<dbReference type="CDD" id="cd13190">
    <property type="entry name" value="FERM_C_FAK1"/>
    <property type="match status" value="1"/>
</dbReference>
<feature type="region of interest" description="Disordered" evidence="24">
    <location>
        <begin position="7"/>
        <end position="27"/>
    </location>
</feature>
<dbReference type="GO" id="GO:0005938">
    <property type="term" value="C:cell cortex"/>
    <property type="evidence" value="ECO:0007669"/>
    <property type="project" value="UniProtKB-SubCell"/>
</dbReference>
<keyword evidence="15" id="KW-0472">Membrane</keyword>
<feature type="compositionally biased region" description="Pro residues" evidence="24">
    <location>
        <begin position="837"/>
        <end position="848"/>
    </location>
</feature>
<dbReference type="SMART" id="SM00295">
    <property type="entry name" value="B41"/>
    <property type="match status" value="1"/>
</dbReference>
<evidence type="ECO:0000256" key="4">
    <source>
        <dbReference type="ARBA" id="ARBA00004544"/>
    </source>
</evidence>
<dbReference type="GO" id="GO:0005925">
    <property type="term" value="C:focal adhesion"/>
    <property type="evidence" value="ECO:0007669"/>
    <property type="project" value="UniProtKB-SubCell"/>
</dbReference>
<dbReference type="Pfam" id="PF21477">
    <property type="entry name" value="FERM_C_FAK1"/>
    <property type="match status" value="1"/>
</dbReference>
<dbReference type="PANTHER" id="PTHR46221">
    <property type="entry name" value="FERM AND PDZ DOMAIN-CONTAINING PROTEIN FAMILY MEMBER"/>
    <property type="match status" value="1"/>
</dbReference>
<name>A0A8C4MX63_EQUAS</name>
<keyword evidence="10" id="KW-0808">Transferase</keyword>
<dbReference type="InterPro" id="IPR011993">
    <property type="entry name" value="PH-like_dom_sf"/>
</dbReference>
<keyword evidence="8" id="KW-0963">Cytoplasm</keyword>
<keyword evidence="6" id="KW-0217">Developmental protein</keyword>
<dbReference type="Gene3D" id="3.30.200.20">
    <property type="entry name" value="Phosphorylase Kinase, domain 1"/>
    <property type="match status" value="1"/>
</dbReference>
<evidence type="ECO:0000256" key="7">
    <source>
        <dbReference type="ARBA" id="ARBA00022475"/>
    </source>
</evidence>
<dbReference type="InterPro" id="IPR008266">
    <property type="entry name" value="Tyr_kinase_AS"/>
</dbReference>
<evidence type="ECO:0000256" key="5">
    <source>
        <dbReference type="ARBA" id="ARBA00011903"/>
    </source>
</evidence>
<dbReference type="InterPro" id="IPR041784">
    <property type="entry name" value="FAK1/PYK2_FERM_C"/>
</dbReference>
<dbReference type="Pfam" id="PF03623">
    <property type="entry name" value="Focal_AT"/>
    <property type="match status" value="2"/>
</dbReference>
<dbReference type="SUPFAM" id="SSF54236">
    <property type="entry name" value="Ubiquitin-like"/>
    <property type="match status" value="1"/>
</dbReference>
<keyword evidence="18" id="KW-0966">Cell projection</keyword>
<comment type="catalytic activity">
    <reaction evidence="22">
        <text>L-tyrosyl-[protein] + ATP = O-phospho-L-tyrosyl-[protein] + ADP + H(+)</text>
        <dbReference type="Rhea" id="RHEA:10596"/>
        <dbReference type="Rhea" id="RHEA-COMP:10136"/>
        <dbReference type="Rhea" id="RHEA-COMP:20101"/>
        <dbReference type="ChEBI" id="CHEBI:15378"/>
        <dbReference type="ChEBI" id="CHEBI:30616"/>
        <dbReference type="ChEBI" id="CHEBI:46858"/>
        <dbReference type="ChEBI" id="CHEBI:61978"/>
        <dbReference type="ChEBI" id="CHEBI:456216"/>
        <dbReference type="EC" id="2.7.10.2"/>
    </reaction>
</comment>
<keyword evidence="12" id="KW-0418">Kinase</keyword>
<dbReference type="Gene3D" id="1.10.510.10">
    <property type="entry name" value="Transferase(Phosphotransferase) domain 1"/>
    <property type="match status" value="1"/>
</dbReference>
<dbReference type="InterPro" id="IPR020635">
    <property type="entry name" value="Tyr_kinase_cat_dom"/>
</dbReference>
<evidence type="ECO:0000256" key="15">
    <source>
        <dbReference type="ARBA" id="ARBA00023136"/>
    </source>
</evidence>
<feature type="region of interest" description="Disordered" evidence="24">
    <location>
        <begin position="651"/>
        <end position="700"/>
    </location>
</feature>
<dbReference type="Gene3D" id="1.20.120.330">
    <property type="entry name" value="Nucleotidyltransferases domain 2"/>
    <property type="match status" value="1"/>
</dbReference>
<comment type="subcellular location">
    <subcellularLocation>
        <location evidence="2">Cell junction</location>
        <location evidence="2">Focal adhesion</location>
    </subcellularLocation>
    <subcellularLocation>
        <location evidence="3">Cell membrane</location>
        <topology evidence="3">Peripheral membrane protein</topology>
        <orientation evidence="3">Cytoplasmic side</orientation>
    </subcellularLocation>
    <subcellularLocation>
        <location evidence="4">Cytoplasm</location>
        <location evidence="4">Cell cortex</location>
    </subcellularLocation>
    <subcellularLocation>
        <location evidence="1">Cytoplasm</location>
        <location evidence="1">Cytoskeleton</location>
        <location evidence="1">Cilium basal body</location>
    </subcellularLocation>
</comment>
<dbReference type="InterPro" id="IPR000299">
    <property type="entry name" value="FERM_domain"/>
</dbReference>
<keyword evidence="7" id="KW-1003">Cell membrane</keyword>
<evidence type="ECO:0000256" key="1">
    <source>
        <dbReference type="ARBA" id="ARBA00004120"/>
    </source>
</evidence>
<dbReference type="CDD" id="cd14473">
    <property type="entry name" value="FERM_B-lobe"/>
    <property type="match status" value="1"/>
</dbReference>
<evidence type="ECO:0000256" key="13">
    <source>
        <dbReference type="ARBA" id="ARBA00022840"/>
    </source>
</evidence>
<dbReference type="PROSITE" id="PS50011">
    <property type="entry name" value="PROTEIN_KINASE_DOM"/>
    <property type="match status" value="1"/>
</dbReference>
<dbReference type="InterPro" id="IPR019748">
    <property type="entry name" value="FERM_central"/>
</dbReference>
<dbReference type="GO" id="GO:0004715">
    <property type="term" value="F:non-membrane spanning protein tyrosine kinase activity"/>
    <property type="evidence" value="ECO:0007669"/>
    <property type="project" value="UniProtKB-EC"/>
</dbReference>
<dbReference type="PROSITE" id="PS00107">
    <property type="entry name" value="PROTEIN_KINASE_ATP"/>
    <property type="match status" value="1"/>
</dbReference>
<organism evidence="27">
    <name type="scientific">Equus asinus asinus</name>
    <dbReference type="NCBI Taxonomy" id="83772"/>
    <lineage>
        <taxon>Eukaryota</taxon>
        <taxon>Metazoa</taxon>
        <taxon>Chordata</taxon>
        <taxon>Craniata</taxon>
        <taxon>Vertebrata</taxon>
        <taxon>Euteleostomi</taxon>
        <taxon>Mammalia</taxon>
        <taxon>Eutheria</taxon>
        <taxon>Laurasiatheria</taxon>
        <taxon>Perissodactyla</taxon>
        <taxon>Equidae</taxon>
        <taxon>Equus</taxon>
    </lineage>
</organism>
<feature type="domain" description="Protein kinase" evidence="25">
    <location>
        <begin position="388"/>
        <end position="646"/>
    </location>
</feature>
<dbReference type="InterPro" id="IPR029071">
    <property type="entry name" value="Ubiquitin-like_domsf"/>
</dbReference>
<dbReference type="FunFam" id="3.30.200.20:FF:000047">
    <property type="entry name" value="focal adhesion kinase 1 isoform X2"/>
    <property type="match status" value="1"/>
</dbReference>
<evidence type="ECO:0000313" key="27">
    <source>
        <dbReference type="Ensembl" id="ENSEASP00005032136.1"/>
    </source>
</evidence>
<dbReference type="Gene3D" id="1.20.5.540">
    <property type="entry name" value="Single helix bin"/>
    <property type="match status" value="1"/>
</dbReference>
<dbReference type="GO" id="GO:0007172">
    <property type="term" value="P:signal complex assembly"/>
    <property type="evidence" value="ECO:0007669"/>
    <property type="project" value="InterPro"/>
</dbReference>
<dbReference type="InterPro" id="IPR041390">
    <property type="entry name" value="FADK_N"/>
</dbReference>
<evidence type="ECO:0000256" key="14">
    <source>
        <dbReference type="ARBA" id="ARBA00022949"/>
    </source>
</evidence>
<dbReference type="AlphaFoldDB" id="A0A8C4MX63"/>
<dbReference type="FunFam" id="2.30.29.30:FF:000058">
    <property type="entry name" value="focal adhesion kinase 1 isoform X1"/>
    <property type="match status" value="1"/>
</dbReference>
<evidence type="ECO:0000256" key="12">
    <source>
        <dbReference type="ARBA" id="ARBA00022777"/>
    </source>
</evidence>
<dbReference type="SUPFAM" id="SSF47031">
    <property type="entry name" value="Second domain of FERM"/>
    <property type="match status" value="1"/>
</dbReference>
<dbReference type="Pfam" id="PF18038">
    <property type="entry name" value="FERM_N_2"/>
    <property type="match status" value="1"/>
</dbReference>
<dbReference type="Gene3D" id="3.10.20.90">
    <property type="entry name" value="Phosphatidylinositol 3-kinase Catalytic Subunit, Chain A, domain 1"/>
    <property type="match status" value="1"/>
</dbReference>
<sequence length="993" mass="112789">IMAAAYLDPNLNHTPNSSTKTHLGTGVERSPGAMERVLKVFHYFESNSEPTTWASIIRHGDATDVRGIIQKIVDSHKVKHVACYGFRLSHLRSEEVHWLHLDMGVSNVREKYELAHPPEEWKYELRIRYLPKGFLNQFTEDKPTLNFFYQQVKSDYMLEIADQVDQDIALKLGCLEIRRSYWEMRGNALEKKSNYEVLEKDVGLKRFFPRSLLDSVKAKTLRKLIQQTFRQFANLNREESILKFFEILSPVYRFDKECFKCALGSSWIISVELAIGPEEGISYLTDKGCNPTHLADFNQVQTIQYSNSEDKDRKGMLQLKIAGAPEPLTVTAPSLTIAENMADLIDGYCRLVNGATQSFIIRPQKGEHFLLYGSCFTARDYEIQRERIELGRCIGEGQFGDVHQGVYLSPENPALAVAIKTCKNCTSDSVREKFLQEALTMRQFDHPHIVKLIGVITENPVWIIMELCTLGELRSFLQVRKYNLDLASLILYAYQLSTALAYLESKRFVHRDIAARNVLVSSNDCVKLGDFGLSRYMEDSTYYKASKGKLPIKWMAPESINFRRFTSASDVWMFGVCMWEILMHGVKPFQGVKNNDVIGRIENGERLPMPPNCPPTLYSLMTKCWAYDPSRRPRFTELKAQLSTILEEEKVQQEERMRMESRRQVTVSWDSGGSDEAPPKPSRPGYPSPRSSEGFYPSPQHMVQTNHYQVSGYPGSHGVTAVAGSIYPAQASLLDQTDSWNHRPQEISMWQPNVEDSAALDLRGIGQVLPAHLMEERLIRQQQEMEEDQRWLEKEERFLKPDVRLSRGSIDREDGSLQGPVSSCLSFHQPHSLLPDPAAPPKKPPRPGAPGHLGSLASLSSPGDSYNEGVKLQPQEISPPPTANLDRSNDRVYENVTGLVKAVIEMSSKIQPAPPEEYVPMVKIEMAQKLLNSDLGELINKMKLAQQYVMTSLQQEYKKQMLTAAHALAVDAKNLLDVIDQARLRMLGQTRPH</sequence>
<dbReference type="InterPro" id="IPR049385">
    <property type="entry name" value="FAK1-like_FERM_C"/>
</dbReference>
<dbReference type="FunFam" id="3.10.20.90:FF:000021">
    <property type="entry name" value="focal adhesion kinase 1 isoform X1"/>
    <property type="match status" value="1"/>
</dbReference>
<dbReference type="Pfam" id="PF00373">
    <property type="entry name" value="FERM_M"/>
    <property type="match status" value="1"/>
</dbReference>